<evidence type="ECO:0000313" key="9">
    <source>
        <dbReference type="Proteomes" id="UP000771797"/>
    </source>
</evidence>
<evidence type="ECO:0000256" key="3">
    <source>
        <dbReference type="ARBA" id="ARBA00023002"/>
    </source>
</evidence>
<dbReference type="InterPro" id="IPR001041">
    <property type="entry name" value="2Fe-2S_ferredoxin-type"/>
</dbReference>
<sequence>MTQLKINGKTRDVEVAEEMPLLWVLRDELGMTGTKFGCGMALCGACTVHLDGAPIRSCVTPASAASGREISTIEGMASDRVGQVVQQAWVEHNVAQCGYCQAGQIMTAVGLLKKTPAPTEEQIDGAMGGNICRCGTYPRIRAAIKQAAGRLAQGGE</sequence>
<evidence type="ECO:0000259" key="6">
    <source>
        <dbReference type="Pfam" id="PF00111"/>
    </source>
</evidence>
<dbReference type="PROSITE" id="PS00197">
    <property type="entry name" value="2FE2S_FER_1"/>
    <property type="match status" value="1"/>
</dbReference>
<keyword evidence="9" id="KW-1185">Reference proteome</keyword>
<evidence type="ECO:0000259" key="7">
    <source>
        <dbReference type="Pfam" id="PF01799"/>
    </source>
</evidence>
<gene>
    <name evidence="8" type="ORF">A6D6_00498</name>
</gene>
<dbReference type="InterPro" id="IPR036010">
    <property type="entry name" value="2Fe-2S_ferredoxin-like_sf"/>
</dbReference>
<dbReference type="SUPFAM" id="SSF54292">
    <property type="entry name" value="2Fe-2S ferredoxin-like"/>
    <property type="match status" value="1"/>
</dbReference>
<organism evidence="8 9">
    <name type="scientific">Alcanivorax xiamenensis</name>
    <dbReference type="NCBI Taxonomy" id="1177156"/>
    <lineage>
        <taxon>Bacteria</taxon>
        <taxon>Pseudomonadati</taxon>
        <taxon>Pseudomonadota</taxon>
        <taxon>Gammaproteobacteria</taxon>
        <taxon>Oceanospirillales</taxon>
        <taxon>Alcanivoracaceae</taxon>
        <taxon>Alcanivorax</taxon>
    </lineage>
</organism>
<accession>A0ABQ6YD16</accession>
<dbReference type="InterPro" id="IPR036884">
    <property type="entry name" value="2Fe-2S-bd_dom_sf"/>
</dbReference>
<keyword evidence="2" id="KW-0479">Metal-binding</keyword>
<keyword evidence="3" id="KW-0560">Oxidoreductase</keyword>
<dbReference type="RefSeq" id="WP_159659827.1">
    <property type="nucleotide sequence ID" value="NZ_AQPF01000002.1"/>
</dbReference>
<dbReference type="Pfam" id="PF00111">
    <property type="entry name" value="Fer2"/>
    <property type="match status" value="1"/>
</dbReference>
<dbReference type="InterPro" id="IPR012675">
    <property type="entry name" value="Beta-grasp_dom_sf"/>
</dbReference>
<dbReference type="PANTHER" id="PTHR44379">
    <property type="entry name" value="OXIDOREDUCTASE WITH IRON-SULFUR SUBUNIT"/>
    <property type="match status" value="1"/>
</dbReference>
<evidence type="ECO:0000256" key="4">
    <source>
        <dbReference type="ARBA" id="ARBA00023004"/>
    </source>
</evidence>
<dbReference type="SUPFAM" id="SSF47741">
    <property type="entry name" value="CO dehydrogenase ISP C-domain like"/>
    <property type="match status" value="1"/>
</dbReference>
<dbReference type="Proteomes" id="UP000771797">
    <property type="component" value="Unassembled WGS sequence"/>
</dbReference>
<dbReference type="InterPro" id="IPR002888">
    <property type="entry name" value="2Fe-2S-bd"/>
</dbReference>
<comment type="caution">
    <text evidence="8">The sequence shown here is derived from an EMBL/GenBank/DDBJ whole genome shotgun (WGS) entry which is preliminary data.</text>
</comment>
<evidence type="ECO:0000313" key="8">
    <source>
        <dbReference type="EMBL" id="KAF0808108.1"/>
    </source>
</evidence>
<evidence type="ECO:0000256" key="2">
    <source>
        <dbReference type="ARBA" id="ARBA00022723"/>
    </source>
</evidence>
<keyword evidence="5" id="KW-0411">Iron-sulfur</keyword>
<keyword evidence="1" id="KW-0001">2Fe-2S</keyword>
<evidence type="ECO:0000256" key="1">
    <source>
        <dbReference type="ARBA" id="ARBA00022714"/>
    </source>
</evidence>
<protein>
    <submittedName>
        <fullName evidence="8">Isoquinoline 1-oxidoreductase subunit alpha</fullName>
    </submittedName>
</protein>
<dbReference type="CDD" id="cd00207">
    <property type="entry name" value="fer2"/>
    <property type="match status" value="1"/>
</dbReference>
<evidence type="ECO:0000256" key="5">
    <source>
        <dbReference type="ARBA" id="ARBA00023014"/>
    </source>
</evidence>
<keyword evidence="4" id="KW-0408">Iron</keyword>
<name>A0ABQ6YD16_9GAMM</name>
<feature type="domain" description="[2Fe-2S]-binding" evidence="7">
    <location>
        <begin position="72"/>
        <end position="145"/>
    </location>
</feature>
<dbReference type="PANTHER" id="PTHR44379:SF2">
    <property type="entry name" value="BLR6218 PROTEIN"/>
    <property type="match status" value="1"/>
</dbReference>
<reference evidence="8 9" key="1">
    <citation type="submission" date="2012-09" db="EMBL/GenBank/DDBJ databases">
        <title>Genome Sequence of alkane-degrading Bacterium Alcanivorax sp. 6-D-6.</title>
        <authorList>
            <person name="Lai Q."/>
            <person name="Shao Z."/>
        </authorList>
    </citation>
    <scope>NUCLEOTIDE SEQUENCE [LARGE SCALE GENOMIC DNA]</scope>
    <source>
        <strain evidence="8 9">6-D-6</strain>
    </source>
</reference>
<dbReference type="InterPro" id="IPR051452">
    <property type="entry name" value="Diverse_Oxidoreductases"/>
</dbReference>
<proteinExistence type="predicted"/>
<dbReference type="EMBL" id="AQPF01000002">
    <property type="protein sequence ID" value="KAF0808108.1"/>
    <property type="molecule type" value="Genomic_DNA"/>
</dbReference>
<dbReference type="InterPro" id="IPR006058">
    <property type="entry name" value="2Fe2S_fd_BS"/>
</dbReference>
<feature type="domain" description="2Fe-2S ferredoxin-type" evidence="6">
    <location>
        <begin position="5"/>
        <end position="58"/>
    </location>
</feature>
<dbReference type="Pfam" id="PF01799">
    <property type="entry name" value="Fer2_2"/>
    <property type="match status" value="1"/>
</dbReference>
<dbReference type="Gene3D" id="1.10.150.120">
    <property type="entry name" value="[2Fe-2S]-binding domain"/>
    <property type="match status" value="1"/>
</dbReference>
<dbReference type="Gene3D" id="3.10.20.30">
    <property type="match status" value="1"/>
</dbReference>